<feature type="region of interest" description="Disordered" evidence="2">
    <location>
        <begin position="64"/>
        <end position="97"/>
    </location>
</feature>
<organism evidence="4 5">
    <name type="scientific">Flexivirga caeni</name>
    <dbReference type="NCBI Taxonomy" id="2294115"/>
    <lineage>
        <taxon>Bacteria</taxon>
        <taxon>Bacillati</taxon>
        <taxon>Actinomycetota</taxon>
        <taxon>Actinomycetes</taxon>
        <taxon>Micrococcales</taxon>
        <taxon>Dermacoccaceae</taxon>
        <taxon>Flexivirga</taxon>
    </lineage>
</organism>
<feature type="domain" description="HTH merR-type" evidence="3">
    <location>
        <begin position="98"/>
        <end position="170"/>
    </location>
</feature>
<name>A0A3M9MJX9_9MICO</name>
<dbReference type="PANTHER" id="PTHR30204:SF3">
    <property type="entry name" value="HTH MERR-TYPE DOMAIN-CONTAINING PROTEIN"/>
    <property type="match status" value="1"/>
</dbReference>
<evidence type="ECO:0000256" key="2">
    <source>
        <dbReference type="SAM" id="MobiDB-lite"/>
    </source>
</evidence>
<gene>
    <name evidence="4" type="ORF">EFY87_00045</name>
</gene>
<evidence type="ECO:0000256" key="1">
    <source>
        <dbReference type="ARBA" id="ARBA00023125"/>
    </source>
</evidence>
<proteinExistence type="predicted"/>
<dbReference type="Gene3D" id="1.10.1660.10">
    <property type="match status" value="1"/>
</dbReference>
<sequence length="235" mass="25235">MKRIPLRLEVAGTKIDASYPPDRAYNAGREGGVVEGLEAAIEAAELSAATGSDVEQLLSHLRRTRELELPPASTNEDRETPRPALSEGTSPASEGVGYRGPAVCRAAGVTYRQLDYWARTGLVTPSIRNVDGSPHSRLYSFEDTVAIAATKRLLDAGVSLQQIRGTIAYLREKPSTRWADVTLMSDGQSVYESTATDQALTLLTTGRAMYGISIGPLSEEIRSKLGEVPSEDANG</sequence>
<dbReference type="Proteomes" id="UP000271678">
    <property type="component" value="Unassembled WGS sequence"/>
</dbReference>
<keyword evidence="5" id="KW-1185">Reference proteome</keyword>
<comment type="caution">
    <text evidence="4">The sequence shown here is derived from an EMBL/GenBank/DDBJ whole genome shotgun (WGS) entry which is preliminary data.</text>
</comment>
<dbReference type="InterPro" id="IPR009061">
    <property type="entry name" value="DNA-bd_dom_put_sf"/>
</dbReference>
<dbReference type="EMBL" id="RJJQ01000001">
    <property type="protein sequence ID" value="RNI25485.1"/>
    <property type="molecule type" value="Genomic_DNA"/>
</dbReference>
<reference evidence="4 5" key="1">
    <citation type="submission" date="2018-11" db="EMBL/GenBank/DDBJ databases">
        <title>Draft genome of Simplicispira Flexivirga sp. BO-16.</title>
        <authorList>
            <person name="Im W.T."/>
        </authorList>
    </citation>
    <scope>NUCLEOTIDE SEQUENCE [LARGE SCALE GENOMIC DNA]</scope>
    <source>
        <strain evidence="4 5">BO-16</strain>
    </source>
</reference>
<dbReference type="PANTHER" id="PTHR30204">
    <property type="entry name" value="REDOX-CYCLING DRUG-SENSING TRANSCRIPTIONAL ACTIVATOR SOXR"/>
    <property type="match status" value="1"/>
</dbReference>
<dbReference type="OrthoDB" id="7410529at2"/>
<dbReference type="InterPro" id="IPR047057">
    <property type="entry name" value="MerR_fam"/>
</dbReference>
<evidence type="ECO:0000259" key="3">
    <source>
        <dbReference type="SMART" id="SM00422"/>
    </source>
</evidence>
<keyword evidence="1" id="KW-0238">DNA-binding</keyword>
<dbReference type="GO" id="GO:0003677">
    <property type="term" value="F:DNA binding"/>
    <property type="evidence" value="ECO:0007669"/>
    <property type="project" value="UniProtKB-KW"/>
</dbReference>
<dbReference type="AlphaFoldDB" id="A0A3M9MJX9"/>
<dbReference type="InterPro" id="IPR000551">
    <property type="entry name" value="MerR-type_HTH_dom"/>
</dbReference>
<evidence type="ECO:0000313" key="5">
    <source>
        <dbReference type="Proteomes" id="UP000271678"/>
    </source>
</evidence>
<dbReference type="GO" id="GO:0003700">
    <property type="term" value="F:DNA-binding transcription factor activity"/>
    <property type="evidence" value="ECO:0007669"/>
    <property type="project" value="InterPro"/>
</dbReference>
<protein>
    <submittedName>
        <fullName evidence="4">MerR family transcriptional regulator</fullName>
    </submittedName>
</protein>
<evidence type="ECO:0000313" key="4">
    <source>
        <dbReference type="EMBL" id="RNI25485.1"/>
    </source>
</evidence>
<dbReference type="SMART" id="SM00422">
    <property type="entry name" value="HTH_MERR"/>
    <property type="match status" value="1"/>
</dbReference>
<accession>A0A3M9MJX9</accession>
<dbReference type="SUPFAM" id="SSF46955">
    <property type="entry name" value="Putative DNA-binding domain"/>
    <property type="match status" value="1"/>
</dbReference>
<dbReference type="Pfam" id="PF13411">
    <property type="entry name" value="MerR_1"/>
    <property type="match status" value="1"/>
</dbReference>